<dbReference type="Pfam" id="PF13426">
    <property type="entry name" value="PAS_9"/>
    <property type="match status" value="2"/>
</dbReference>
<dbReference type="InterPro" id="IPR036890">
    <property type="entry name" value="HATPase_C_sf"/>
</dbReference>
<evidence type="ECO:0000256" key="4">
    <source>
        <dbReference type="ARBA" id="ARBA00022679"/>
    </source>
</evidence>
<dbReference type="SUPFAM" id="SSF55874">
    <property type="entry name" value="ATPase domain of HSP90 chaperone/DNA topoisomerase II/histidine kinase"/>
    <property type="match status" value="1"/>
</dbReference>
<dbReference type="InterPro" id="IPR001610">
    <property type="entry name" value="PAC"/>
</dbReference>
<feature type="domain" description="PAS" evidence="7">
    <location>
        <begin position="373"/>
        <end position="443"/>
    </location>
</feature>
<dbReference type="PROSITE" id="PS50109">
    <property type="entry name" value="HIS_KIN"/>
    <property type="match status" value="1"/>
</dbReference>
<feature type="domain" description="PAS" evidence="7">
    <location>
        <begin position="127"/>
        <end position="197"/>
    </location>
</feature>
<dbReference type="InterPro" id="IPR036097">
    <property type="entry name" value="HisK_dim/P_sf"/>
</dbReference>
<evidence type="ECO:0000259" key="7">
    <source>
        <dbReference type="PROSITE" id="PS50112"/>
    </source>
</evidence>
<dbReference type="InterPro" id="IPR013767">
    <property type="entry name" value="PAS_fold"/>
</dbReference>
<dbReference type="SMART" id="SM00086">
    <property type="entry name" value="PAC"/>
    <property type="match status" value="2"/>
</dbReference>
<dbReference type="InterPro" id="IPR003594">
    <property type="entry name" value="HATPase_dom"/>
</dbReference>
<accession>A0ABW3ID47</accession>
<keyword evidence="3" id="KW-0597">Phosphoprotein</keyword>
<dbReference type="EC" id="2.7.13.3" evidence="2"/>
<dbReference type="SUPFAM" id="SSF55785">
    <property type="entry name" value="PYP-like sensor domain (PAS domain)"/>
    <property type="match status" value="3"/>
</dbReference>
<dbReference type="PRINTS" id="PR00344">
    <property type="entry name" value="BCTRLSENSOR"/>
</dbReference>
<comment type="catalytic activity">
    <reaction evidence="1">
        <text>ATP + protein L-histidine = ADP + protein N-phospho-L-histidine.</text>
        <dbReference type="EC" id="2.7.13.3"/>
    </reaction>
</comment>
<dbReference type="InterPro" id="IPR000014">
    <property type="entry name" value="PAS"/>
</dbReference>
<evidence type="ECO:0000256" key="1">
    <source>
        <dbReference type="ARBA" id="ARBA00000085"/>
    </source>
</evidence>
<dbReference type="InterPro" id="IPR035965">
    <property type="entry name" value="PAS-like_dom_sf"/>
</dbReference>
<protein>
    <recommendedName>
        <fullName evidence="2">histidine kinase</fullName>
        <ecNumber evidence="2">2.7.13.3</ecNumber>
    </recommendedName>
</protein>
<keyword evidence="5" id="KW-0418">Kinase</keyword>
<evidence type="ECO:0000313" key="9">
    <source>
        <dbReference type="EMBL" id="MFD0975953.1"/>
    </source>
</evidence>
<gene>
    <name evidence="9" type="ORF">ACFQ1G_04035</name>
</gene>
<dbReference type="Proteomes" id="UP001597100">
    <property type="component" value="Unassembled WGS sequence"/>
</dbReference>
<evidence type="ECO:0000256" key="5">
    <source>
        <dbReference type="ARBA" id="ARBA00022777"/>
    </source>
</evidence>
<dbReference type="RefSeq" id="WP_380736989.1">
    <property type="nucleotide sequence ID" value="NZ_JBHTJP010000032.1"/>
</dbReference>
<dbReference type="PROSITE" id="PS50112">
    <property type="entry name" value="PAS"/>
    <property type="match status" value="2"/>
</dbReference>
<keyword evidence="4" id="KW-0808">Transferase</keyword>
<feature type="domain" description="PAC" evidence="8">
    <location>
        <begin position="446"/>
        <end position="498"/>
    </location>
</feature>
<keyword evidence="10" id="KW-1185">Reference proteome</keyword>
<dbReference type="Pfam" id="PF02518">
    <property type="entry name" value="HATPase_c"/>
    <property type="match status" value="1"/>
</dbReference>
<feature type="domain" description="Histidine kinase" evidence="6">
    <location>
        <begin position="523"/>
        <end position="737"/>
    </location>
</feature>
<dbReference type="InterPro" id="IPR005467">
    <property type="entry name" value="His_kinase_dom"/>
</dbReference>
<dbReference type="SMART" id="SM00091">
    <property type="entry name" value="PAS"/>
    <property type="match status" value="3"/>
</dbReference>
<dbReference type="InterPro" id="IPR052162">
    <property type="entry name" value="Sensor_kinase/Photoreceptor"/>
</dbReference>
<sequence length="750" mass="85409">MRKEFNEILYFTGGKSEGVDLRKLLSGKEYLIKTQSVESEQAMVATVRLFEPQVILMDYNITSSKINIDEILIQFKKIDDSIPLILIIDEEAEKGAINLLNRGIRSYIFRDRPGKLPFLIKKYLSHDERKFKTLVENSSDATLILTPDGTHSYVSPAITTILGYSREEVLNLDLYELLASEEKEKVQEAMTVVLELPGVTGPSIEVCAHKKTGELICLEVTLTNLLHISDIHGIAINLRDITEYKLAEEAIIESEEKYRSFFMNSMDGVLVTVTDGTILAANPAACSMLQMTEKEICEVGRFGIVDLNDPRVMEAINERKRTGRVKAEITMKRKDGTFFPAELTSSVYVDAKSRNRTSLIIRDLSEKSQVTEERNFQADLLDRIGQAVYATDTCGFVNYWNQTATRIYGWTKEEALGRNILDFSTSGKLKELCSNIRDVLKTGKNWVGEVNAIRKDGKEFPAYVTETPVYNSKGELNGFLVISSDITEQKKSEIKLRELNSSLEKYTVELINANKGLEQYSFIVSHNLRAPVANLLGLKGLYLQKDHPEELRQRFLTELFENIDRLDNIIADLNSILKSKTEISEKKEAVKFQELVNSVTESINHLIIKEKVEVVTDFSEVPQWHSIKGYLHSVFYNLIFNSIKYRKPDQNPKIEIRSWSENEKLYLSFKDNGLGIDLENKKDQLFRLYKRFHHHVEGKGMGLFMVKTQVEMMGGEISVLSEINKGAEFIVSFNNSKTETEYEEALYIGG</sequence>
<proteinExistence type="predicted"/>
<dbReference type="SMART" id="SM00387">
    <property type="entry name" value="HATPase_c"/>
    <property type="match status" value="1"/>
</dbReference>
<evidence type="ECO:0000256" key="3">
    <source>
        <dbReference type="ARBA" id="ARBA00022553"/>
    </source>
</evidence>
<dbReference type="PANTHER" id="PTHR43304">
    <property type="entry name" value="PHYTOCHROME-LIKE PROTEIN CPH1"/>
    <property type="match status" value="1"/>
</dbReference>
<dbReference type="SUPFAM" id="SSF47384">
    <property type="entry name" value="Homodimeric domain of signal transducing histidine kinase"/>
    <property type="match status" value="1"/>
</dbReference>
<dbReference type="Gene3D" id="3.30.450.20">
    <property type="entry name" value="PAS domain"/>
    <property type="match status" value="3"/>
</dbReference>
<dbReference type="NCBIfam" id="TIGR00229">
    <property type="entry name" value="sensory_box"/>
    <property type="match status" value="3"/>
</dbReference>
<dbReference type="PROSITE" id="PS50113">
    <property type="entry name" value="PAC"/>
    <property type="match status" value="1"/>
</dbReference>
<comment type="caution">
    <text evidence="9">The sequence shown here is derived from an EMBL/GenBank/DDBJ whole genome shotgun (WGS) entry which is preliminary data.</text>
</comment>
<dbReference type="InterPro" id="IPR000700">
    <property type="entry name" value="PAS-assoc_C"/>
</dbReference>
<name>A0ABW3ID47_9FLAO</name>
<reference evidence="10" key="1">
    <citation type="journal article" date="2019" name="Int. J. Syst. Evol. Microbiol.">
        <title>The Global Catalogue of Microorganisms (GCM) 10K type strain sequencing project: providing services to taxonomists for standard genome sequencing and annotation.</title>
        <authorList>
            <consortium name="The Broad Institute Genomics Platform"/>
            <consortium name="The Broad Institute Genome Sequencing Center for Infectious Disease"/>
            <person name="Wu L."/>
            <person name="Ma J."/>
        </authorList>
    </citation>
    <scope>NUCLEOTIDE SEQUENCE [LARGE SCALE GENOMIC DNA]</scope>
    <source>
        <strain evidence="10">CCUG 60898</strain>
    </source>
</reference>
<evidence type="ECO:0000256" key="2">
    <source>
        <dbReference type="ARBA" id="ARBA00012438"/>
    </source>
</evidence>
<evidence type="ECO:0000259" key="6">
    <source>
        <dbReference type="PROSITE" id="PS50109"/>
    </source>
</evidence>
<dbReference type="EMBL" id="JBHTJP010000032">
    <property type="protein sequence ID" value="MFD0975953.1"/>
    <property type="molecule type" value="Genomic_DNA"/>
</dbReference>
<dbReference type="Gene3D" id="1.10.287.130">
    <property type="match status" value="1"/>
</dbReference>
<dbReference type="Gene3D" id="3.30.565.10">
    <property type="entry name" value="Histidine kinase-like ATPase, C-terminal domain"/>
    <property type="match status" value="1"/>
</dbReference>
<organism evidence="9 10">
    <name type="scientific">Salinimicrobium gaetbulicola</name>
    <dbReference type="NCBI Taxonomy" id="999702"/>
    <lineage>
        <taxon>Bacteria</taxon>
        <taxon>Pseudomonadati</taxon>
        <taxon>Bacteroidota</taxon>
        <taxon>Flavobacteriia</taxon>
        <taxon>Flavobacteriales</taxon>
        <taxon>Flavobacteriaceae</taxon>
        <taxon>Salinimicrobium</taxon>
    </lineage>
</organism>
<evidence type="ECO:0000259" key="8">
    <source>
        <dbReference type="PROSITE" id="PS50113"/>
    </source>
</evidence>
<dbReference type="PANTHER" id="PTHR43304:SF1">
    <property type="entry name" value="PAC DOMAIN-CONTAINING PROTEIN"/>
    <property type="match status" value="1"/>
</dbReference>
<dbReference type="CDD" id="cd00130">
    <property type="entry name" value="PAS"/>
    <property type="match status" value="3"/>
</dbReference>
<dbReference type="InterPro" id="IPR004358">
    <property type="entry name" value="Sig_transdc_His_kin-like_C"/>
</dbReference>
<dbReference type="Pfam" id="PF00989">
    <property type="entry name" value="PAS"/>
    <property type="match status" value="1"/>
</dbReference>
<evidence type="ECO:0000313" key="10">
    <source>
        <dbReference type="Proteomes" id="UP001597100"/>
    </source>
</evidence>